<dbReference type="Proteomes" id="UP000266861">
    <property type="component" value="Unassembled WGS sequence"/>
</dbReference>
<organism evidence="1 2">
    <name type="scientific">Diversispora epigaea</name>
    <dbReference type="NCBI Taxonomy" id="1348612"/>
    <lineage>
        <taxon>Eukaryota</taxon>
        <taxon>Fungi</taxon>
        <taxon>Fungi incertae sedis</taxon>
        <taxon>Mucoromycota</taxon>
        <taxon>Glomeromycotina</taxon>
        <taxon>Glomeromycetes</taxon>
        <taxon>Diversisporales</taxon>
        <taxon>Diversisporaceae</taxon>
        <taxon>Diversispora</taxon>
    </lineage>
</organism>
<name>A0A397I2R4_9GLOM</name>
<gene>
    <name evidence="1" type="ORF">Glove_276g68</name>
</gene>
<accession>A0A397I2R4</accession>
<sequence>MTSEYTIKEIIRLTTVPVIINSTVNRPIGPVSVKLDTFDKKLETFGNKFDKKLDTYNNKFDKNLILKILKSLSSSKKSGILKTFRINKRKK</sequence>
<protein>
    <submittedName>
        <fullName evidence="1">Uncharacterized protein</fullName>
    </submittedName>
</protein>
<keyword evidence="2" id="KW-1185">Reference proteome</keyword>
<proteinExistence type="predicted"/>
<evidence type="ECO:0000313" key="2">
    <source>
        <dbReference type="Proteomes" id="UP000266861"/>
    </source>
</evidence>
<dbReference type="EMBL" id="PQFF01000253">
    <property type="protein sequence ID" value="RHZ69929.1"/>
    <property type="molecule type" value="Genomic_DNA"/>
</dbReference>
<dbReference type="AlphaFoldDB" id="A0A397I2R4"/>
<evidence type="ECO:0000313" key="1">
    <source>
        <dbReference type="EMBL" id="RHZ69929.1"/>
    </source>
</evidence>
<reference evidence="1 2" key="1">
    <citation type="submission" date="2018-08" db="EMBL/GenBank/DDBJ databases">
        <title>Genome and evolution of the arbuscular mycorrhizal fungus Diversispora epigaea (formerly Glomus versiforme) and its bacterial endosymbionts.</title>
        <authorList>
            <person name="Sun X."/>
            <person name="Fei Z."/>
            <person name="Harrison M."/>
        </authorList>
    </citation>
    <scope>NUCLEOTIDE SEQUENCE [LARGE SCALE GENOMIC DNA]</scope>
    <source>
        <strain evidence="1 2">IT104</strain>
    </source>
</reference>
<comment type="caution">
    <text evidence="1">The sequence shown here is derived from an EMBL/GenBank/DDBJ whole genome shotgun (WGS) entry which is preliminary data.</text>
</comment>